<proteinExistence type="predicted"/>
<evidence type="ECO:0000313" key="2">
    <source>
        <dbReference type="EMBL" id="MET3692367.1"/>
    </source>
</evidence>
<name>A0ABV2L3G1_9HYPH</name>
<accession>A0ABV2L3G1</accession>
<evidence type="ECO:0000313" key="3">
    <source>
        <dbReference type="Proteomes" id="UP001549145"/>
    </source>
</evidence>
<protein>
    <recommendedName>
        <fullName evidence="4">Helix-turn-helix domain-containing protein</fullName>
    </recommendedName>
</protein>
<evidence type="ECO:0008006" key="4">
    <source>
        <dbReference type="Google" id="ProtNLM"/>
    </source>
</evidence>
<dbReference type="Proteomes" id="UP001549145">
    <property type="component" value="Unassembled WGS sequence"/>
</dbReference>
<keyword evidence="3" id="KW-1185">Reference proteome</keyword>
<dbReference type="RefSeq" id="WP_238278098.1">
    <property type="nucleotide sequence ID" value="NZ_BPQL01000029.1"/>
</dbReference>
<feature type="region of interest" description="Disordered" evidence="1">
    <location>
        <begin position="95"/>
        <end position="182"/>
    </location>
</feature>
<dbReference type="EMBL" id="JBEPMM010000004">
    <property type="protein sequence ID" value="MET3692367.1"/>
    <property type="molecule type" value="Genomic_DNA"/>
</dbReference>
<gene>
    <name evidence="2" type="ORF">ABID43_001903</name>
</gene>
<reference evidence="2 3" key="1">
    <citation type="submission" date="2024-06" db="EMBL/GenBank/DDBJ databases">
        <title>Genomic Encyclopedia of Type Strains, Phase IV (KMG-IV): sequencing the most valuable type-strain genomes for metagenomic binning, comparative biology and taxonomic classification.</title>
        <authorList>
            <person name="Goeker M."/>
        </authorList>
    </citation>
    <scope>NUCLEOTIDE SEQUENCE [LARGE SCALE GENOMIC DNA]</scope>
    <source>
        <strain evidence="2 3">DSM 21331</strain>
    </source>
</reference>
<comment type="caution">
    <text evidence="2">The sequence shown here is derived from an EMBL/GenBank/DDBJ whole genome shotgun (WGS) entry which is preliminary data.</text>
</comment>
<evidence type="ECO:0000256" key="1">
    <source>
        <dbReference type="SAM" id="MobiDB-lite"/>
    </source>
</evidence>
<organism evidence="2 3">
    <name type="scientific">Methylobacterium goesingense</name>
    <dbReference type="NCBI Taxonomy" id="243690"/>
    <lineage>
        <taxon>Bacteria</taxon>
        <taxon>Pseudomonadati</taxon>
        <taxon>Pseudomonadota</taxon>
        <taxon>Alphaproteobacteria</taxon>
        <taxon>Hyphomicrobiales</taxon>
        <taxon>Methylobacteriaceae</taxon>
        <taxon>Methylobacterium</taxon>
    </lineage>
</organism>
<sequence>MSRIRSIHPGLFTDEAFVSLSAPAQVLWIGLWCEADDQGVFEWKPLTLKMRLMPASTESVEPLLQELLDAGCICRFEEGRPYGVVRNFVKHQRPKSPKVVHPLPESHRNYAGFNGDGSRPDATTGRKRFASSSEPVPAEFGTGSECGSQMEDVGCRMKGKGGEQIPEPLPEKTEPVTRTAASRSVPETSRYFFEAGVIRLNEVDFRKWETAFPSVSLRAELTGLAGWAADQPNWFFAVPGALAKRDREARLAVERIKAEAIANANAPKPKACGYVP</sequence>